<evidence type="ECO:0000313" key="3">
    <source>
        <dbReference type="Proteomes" id="UP000198122"/>
    </source>
</evidence>
<name>A0A212SZF0_9MICO</name>
<reference evidence="2 3" key="1">
    <citation type="submission" date="2017-06" db="EMBL/GenBank/DDBJ databases">
        <authorList>
            <person name="Kim H.J."/>
            <person name="Triplett B.A."/>
        </authorList>
    </citation>
    <scope>NUCLEOTIDE SEQUENCE [LARGE SCALE GENOMIC DNA]</scope>
    <source>
        <strain evidence="2 3">DSM 22179</strain>
    </source>
</reference>
<organism evidence="2 3">
    <name type="scientific">Kytococcus aerolatus</name>
    <dbReference type="NCBI Taxonomy" id="592308"/>
    <lineage>
        <taxon>Bacteria</taxon>
        <taxon>Bacillati</taxon>
        <taxon>Actinomycetota</taxon>
        <taxon>Actinomycetes</taxon>
        <taxon>Micrococcales</taxon>
        <taxon>Kytococcaceae</taxon>
        <taxon>Kytococcus</taxon>
    </lineage>
</organism>
<evidence type="ECO:0000259" key="1">
    <source>
        <dbReference type="Pfam" id="PF08445"/>
    </source>
</evidence>
<dbReference type="SUPFAM" id="SSF55729">
    <property type="entry name" value="Acyl-CoA N-acyltransferases (Nat)"/>
    <property type="match status" value="1"/>
</dbReference>
<dbReference type="OrthoDB" id="5143160at2"/>
<dbReference type="InterPro" id="IPR016181">
    <property type="entry name" value="Acyl_CoA_acyltransferase"/>
</dbReference>
<dbReference type="Gene3D" id="3.40.630.30">
    <property type="match status" value="1"/>
</dbReference>
<dbReference type="EMBL" id="FYEZ01000001">
    <property type="protein sequence ID" value="SNC59173.1"/>
    <property type="molecule type" value="Genomic_DNA"/>
</dbReference>
<keyword evidence="3" id="KW-1185">Reference proteome</keyword>
<dbReference type="InterPro" id="IPR013653">
    <property type="entry name" value="GCN5-like_dom"/>
</dbReference>
<proteinExistence type="predicted"/>
<feature type="domain" description="GCN5-related N-acetyltransferase Rv2170-like" evidence="1">
    <location>
        <begin position="193"/>
        <end position="251"/>
    </location>
</feature>
<evidence type="ECO:0000313" key="2">
    <source>
        <dbReference type="EMBL" id="SNC59173.1"/>
    </source>
</evidence>
<dbReference type="Pfam" id="PF08445">
    <property type="entry name" value="FR47"/>
    <property type="match status" value="1"/>
</dbReference>
<accession>A0A212SZF0</accession>
<sequence>MHEITDHAQLTALLGDDPYLRWGVPQELPAPAVVAGEAVATLRVRHRLGQVRRSAFVLGDGPGVAELVALLVRGGLLTAWEATGISVPQAHGHLLDAHGIAPGGRWDWMWVDSPTPRTTDDQRSVVLTLADATDAPEMAAFSERWSPTAEGEPGTGFSTLWRGVRAGALEGDPTAGELLSLGASQPFTDGVPHLAGIVTHGQHQGRGLARLVTESLTLTEVEATGVCTLGMYSDNAVARRLYESIGYRVAWAWDSRRWDGTTAGCG</sequence>
<gene>
    <name evidence="2" type="ORF">SAMN05445756_0007</name>
</gene>
<dbReference type="Proteomes" id="UP000198122">
    <property type="component" value="Unassembled WGS sequence"/>
</dbReference>
<dbReference type="GO" id="GO:0016747">
    <property type="term" value="F:acyltransferase activity, transferring groups other than amino-acyl groups"/>
    <property type="evidence" value="ECO:0007669"/>
    <property type="project" value="InterPro"/>
</dbReference>
<dbReference type="RefSeq" id="WP_088817079.1">
    <property type="nucleotide sequence ID" value="NZ_FYEZ01000001.1"/>
</dbReference>
<protein>
    <submittedName>
        <fullName evidence="2">FR47-like protein</fullName>
    </submittedName>
</protein>
<dbReference type="AlphaFoldDB" id="A0A212SZF0"/>